<dbReference type="EMBL" id="WNYA01000011">
    <property type="protein sequence ID" value="KAG8551892.1"/>
    <property type="molecule type" value="Genomic_DNA"/>
</dbReference>
<dbReference type="GO" id="GO:0015485">
    <property type="term" value="F:cholesterol binding"/>
    <property type="evidence" value="ECO:0007669"/>
    <property type="project" value="InterPro"/>
</dbReference>
<dbReference type="InterPro" id="IPR000799">
    <property type="entry name" value="StAR-like"/>
</dbReference>
<dbReference type="GO" id="GO:0050810">
    <property type="term" value="P:regulation of steroid biosynthetic process"/>
    <property type="evidence" value="ECO:0007669"/>
    <property type="project" value="TreeGrafter"/>
</dbReference>
<evidence type="ECO:0000256" key="9">
    <source>
        <dbReference type="ARBA" id="ARBA00032620"/>
    </source>
</evidence>
<keyword evidence="8" id="KW-0755">Steroidogenesis</keyword>
<proteinExistence type="predicted"/>
<keyword evidence="5" id="KW-0445">Lipid transport</keyword>
<dbReference type="Gene3D" id="3.30.530.20">
    <property type="match status" value="1"/>
</dbReference>
<feature type="domain" description="START" evidence="10">
    <location>
        <begin position="98"/>
        <end position="289"/>
    </location>
</feature>
<dbReference type="PRINTS" id="PR00978">
    <property type="entry name" value="STARPROTEIN"/>
</dbReference>
<evidence type="ECO:0000256" key="8">
    <source>
        <dbReference type="ARBA" id="ARBA00023250"/>
    </source>
</evidence>
<evidence type="ECO:0000313" key="11">
    <source>
        <dbReference type="EMBL" id="KAG8551892.1"/>
    </source>
</evidence>
<dbReference type="PANTHER" id="PTHR46489">
    <property type="entry name" value="STEROIDOGENIC ACUTE REGULATORY PROTEIN, MITOCHONDRIAL"/>
    <property type="match status" value="1"/>
</dbReference>
<comment type="pathway">
    <text evidence="2">Steroid metabolism; cholesterol metabolism.</text>
</comment>
<evidence type="ECO:0000256" key="6">
    <source>
        <dbReference type="ARBA" id="ARBA00023121"/>
    </source>
</evidence>
<dbReference type="InterPro" id="IPR002913">
    <property type="entry name" value="START_lipid-bd_dom"/>
</dbReference>
<dbReference type="PROSITE" id="PS50848">
    <property type="entry name" value="START"/>
    <property type="match status" value="1"/>
</dbReference>
<evidence type="ECO:0000256" key="2">
    <source>
        <dbReference type="ARBA" id="ARBA00004731"/>
    </source>
</evidence>
<dbReference type="Pfam" id="PF01852">
    <property type="entry name" value="START"/>
    <property type="match status" value="1"/>
</dbReference>
<evidence type="ECO:0000256" key="3">
    <source>
        <dbReference type="ARBA" id="ARBA00011279"/>
    </source>
</evidence>
<comment type="caution">
    <text evidence="11">The sequence shown here is derived from an EMBL/GenBank/DDBJ whole genome shotgun (WGS) entry which is preliminary data.</text>
</comment>
<keyword evidence="12" id="KW-1185">Reference proteome</keyword>
<name>A0AAV6ZR94_ENGPU</name>
<evidence type="ECO:0000259" key="10">
    <source>
        <dbReference type="PROSITE" id="PS50848"/>
    </source>
</evidence>
<accession>A0AAV6ZR94</accession>
<sequence>MLPATLKLCCGISHQHLRKLTGLQRPAVGVFGKEMSKLILKTPNGFPNIPESLQKIICTKLGINTVPDTRETSMPSSQELFYFSQAEDTLHSAICMLQQDGWQAETQQENGDWILSKTFPRIGKVFRAEAVIDSPPEHIYSQLFEKLEQMDRWNPSISKVQVMKILQRIGRNTLLTREITAQIPSNMVSQRDFVSVRHCYRKGSSLYLIGTATDSQLMPPQKGTIRAEVGLTCIVLRPIDGESGKTHFTWLLSLDLKGWIPQSVTDQALSKSQADFIKHLRRHLSSRENIC</sequence>
<dbReference type="AlphaFoldDB" id="A0AAV6ZR94"/>
<keyword evidence="4" id="KW-0813">Transport</keyword>
<protein>
    <recommendedName>
        <fullName evidence="9">START domain-containing protein 1</fullName>
    </recommendedName>
</protein>
<dbReference type="SUPFAM" id="SSF55961">
    <property type="entry name" value="Bet v1-like"/>
    <property type="match status" value="1"/>
</dbReference>
<comment type="subunit">
    <text evidence="3">May interact with TSPO.</text>
</comment>
<evidence type="ECO:0000256" key="1">
    <source>
        <dbReference type="ARBA" id="ARBA00004173"/>
    </source>
</evidence>
<evidence type="ECO:0000256" key="7">
    <source>
        <dbReference type="ARBA" id="ARBA00023128"/>
    </source>
</evidence>
<dbReference type="InterPro" id="IPR029866">
    <property type="entry name" value="StAR"/>
</dbReference>
<reference evidence="11" key="1">
    <citation type="thesis" date="2020" institute="ProQuest LLC" country="789 East Eisenhower Parkway, Ann Arbor, MI, USA">
        <title>Comparative Genomics and Chromosome Evolution.</title>
        <authorList>
            <person name="Mudd A.B."/>
        </authorList>
    </citation>
    <scope>NUCLEOTIDE SEQUENCE</scope>
    <source>
        <strain evidence="11">237g6f4</strain>
        <tissue evidence="11">Blood</tissue>
    </source>
</reference>
<comment type="subcellular location">
    <subcellularLocation>
        <location evidence="1">Mitochondrion</location>
    </subcellularLocation>
</comment>
<evidence type="ECO:0000313" key="12">
    <source>
        <dbReference type="Proteomes" id="UP000824782"/>
    </source>
</evidence>
<dbReference type="GO" id="GO:0120020">
    <property type="term" value="F:cholesterol transfer activity"/>
    <property type="evidence" value="ECO:0007669"/>
    <property type="project" value="InterPro"/>
</dbReference>
<dbReference type="GO" id="GO:0032367">
    <property type="term" value="P:intracellular cholesterol transport"/>
    <property type="evidence" value="ECO:0007669"/>
    <property type="project" value="TreeGrafter"/>
</dbReference>
<dbReference type="Proteomes" id="UP000824782">
    <property type="component" value="Unassembled WGS sequence"/>
</dbReference>
<dbReference type="InterPro" id="IPR023393">
    <property type="entry name" value="START-like_dom_sf"/>
</dbReference>
<dbReference type="SMART" id="SM00234">
    <property type="entry name" value="START"/>
    <property type="match status" value="1"/>
</dbReference>
<gene>
    <name evidence="11" type="ORF">GDO81_004327</name>
</gene>
<organism evidence="11 12">
    <name type="scientific">Engystomops pustulosus</name>
    <name type="common">Tungara frog</name>
    <name type="synonym">Physalaemus pustulosus</name>
    <dbReference type="NCBI Taxonomy" id="76066"/>
    <lineage>
        <taxon>Eukaryota</taxon>
        <taxon>Metazoa</taxon>
        <taxon>Chordata</taxon>
        <taxon>Craniata</taxon>
        <taxon>Vertebrata</taxon>
        <taxon>Euteleostomi</taxon>
        <taxon>Amphibia</taxon>
        <taxon>Batrachia</taxon>
        <taxon>Anura</taxon>
        <taxon>Neobatrachia</taxon>
        <taxon>Hyloidea</taxon>
        <taxon>Leptodactylidae</taxon>
        <taxon>Leiuperinae</taxon>
        <taxon>Engystomops</taxon>
    </lineage>
</organism>
<dbReference type="PANTHER" id="PTHR46489:SF5">
    <property type="entry name" value="START DOMAIN-CONTAINING PROTEIN 1"/>
    <property type="match status" value="1"/>
</dbReference>
<keyword evidence="7" id="KW-0496">Mitochondrion</keyword>
<dbReference type="GO" id="GO:0005739">
    <property type="term" value="C:mitochondrion"/>
    <property type="evidence" value="ECO:0007669"/>
    <property type="project" value="UniProtKB-SubCell"/>
</dbReference>
<evidence type="ECO:0000256" key="4">
    <source>
        <dbReference type="ARBA" id="ARBA00022448"/>
    </source>
</evidence>
<dbReference type="GO" id="GO:0006694">
    <property type="term" value="P:steroid biosynthetic process"/>
    <property type="evidence" value="ECO:0007669"/>
    <property type="project" value="UniProtKB-KW"/>
</dbReference>
<evidence type="ECO:0000256" key="5">
    <source>
        <dbReference type="ARBA" id="ARBA00023055"/>
    </source>
</evidence>
<keyword evidence="6" id="KW-0446">Lipid-binding</keyword>